<feature type="region of interest" description="Disordered" evidence="1">
    <location>
        <begin position="23"/>
        <end position="70"/>
    </location>
</feature>
<accession>A0A1Y2IAG1</accession>
<keyword evidence="2" id="KW-0812">Transmembrane</keyword>
<feature type="compositionally biased region" description="Polar residues" evidence="1">
    <location>
        <begin position="248"/>
        <end position="262"/>
    </location>
</feature>
<sequence>MYSLNAMQPAWRRSYGELCPCQGSGDNVEDLALEDPGLPRRQPEEPPTSSRPPRSVNSSASTTSVSPTTAESMQHLGAGDADMAHRDRAIPGPRPVHALYIASHGVSLRSKTPEGLYCTTVHLPQPFLAVAPLRSPVNDRHASCTPSQRGGTAPHTWSTRSLPVELALVGVDSSGSLHPLDGGVKVIASQSFALDEEWTVPSEIAGSTMAEDTLAQPTSEDGHVYSSIWSESSAHSSRPWGVQRNGRLKSSATSPLRPSASYQTRNPVLSISTRTLLFVGLFLLLGMGLGWIYDRT</sequence>
<keyword evidence="4" id="KW-1185">Reference proteome</keyword>
<evidence type="ECO:0000256" key="2">
    <source>
        <dbReference type="SAM" id="Phobius"/>
    </source>
</evidence>
<reference evidence="3 4" key="1">
    <citation type="journal article" date="2015" name="Biotechnol. Biofuels">
        <title>Enhanced degradation of softwood versus hardwood by the white-rot fungus Pycnoporus coccineus.</title>
        <authorList>
            <person name="Couturier M."/>
            <person name="Navarro D."/>
            <person name="Chevret D."/>
            <person name="Henrissat B."/>
            <person name="Piumi F."/>
            <person name="Ruiz-Duenas F.J."/>
            <person name="Martinez A.T."/>
            <person name="Grigoriev I.V."/>
            <person name="Riley R."/>
            <person name="Lipzen A."/>
            <person name="Berrin J.G."/>
            <person name="Master E.R."/>
            <person name="Rosso M.N."/>
        </authorList>
    </citation>
    <scope>NUCLEOTIDE SEQUENCE [LARGE SCALE GENOMIC DNA]</scope>
    <source>
        <strain evidence="3 4">BRFM310</strain>
    </source>
</reference>
<organism evidence="3 4">
    <name type="scientific">Trametes coccinea (strain BRFM310)</name>
    <name type="common">Pycnoporus coccineus</name>
    <dbReference type="NCBI Taxonomy" id="1353009"/>
    <lineage>
        <taxon>Eukaryota</taxon>
        <taxon>Fungi</taxon>
        <taxon>Dikarya</taxon>
        <taxon>Basidiomycota</taxon>
        <taxon>Agaricomycotina</taxon>
        <taxon>Agaricomycetes</taxon>
        <taxon>Polyporales</taxon>
        <taxon>Polyporaceae</taxon>
        <taxon>Trametes</taxon>
    </lineage>
</organism>
<evidence type="ECO:0000256" key="1">
    <source>
        <dbReference type="SAM" id="MobiDB-lite"/>
    </source>
</evidence>
<dbReference type="AlphaFoldDB" id="A0A1Y2IAG1"/>
<dbReference type="Proteomes" id="UP000193067">
    <property type="component" value="Unassembled WGS sequence"/>
</dbReference>
<gene>
    <name evidence="3" type="ORF">PYCCODRAFT_1035600</name>
</gene>
<feature type="region of interest" description="Disordered" evidence="1">
    <location>
        <begin position="235"/>
        <end position="262"/>
    </location>
</feature>
<dbReference type="EMBL" id="KZ084142">
    <property type="protein sequence ID" value="OSC98128.1"/>
    <property type="molecule type" value="Genomic_DNA"/>
</dbReference>
<name>A0A1Y2IAG1_TRAC3</name>
<evidence type="ECO:0000313" key="4">
    <source>
        <dbReference type="Proteomes" id="UP000193067"/>
    </source>
</evidence>
<protein>
    <submittedName>
        <fullName evidence="3">Uncharacterized protein</fullName>
    </submittedName>
</protein>
<feature type="compositionally biased region" description="Low complexity" evidence="1">
    <location>
        <begin position="51"/>
        <end position="70"/>
    </location>
</feature>
<evidence type="ECO:0000313" key="3">
    <source>
        <dbReference type="EMBL" id="OSC98128.1"/>
    </source>
</evidence>
<keyword evidence="2" id="KW-0472">Membrane</keyword>
<keyword evidence="2" id="KW-1133">Transmembrane helix</keyword>
<feature type="transmembrane region" description="Helical" evidence="2">
    <location>
        <begin position="275"/>
        <end position="293"/>
    </location>
</feature>
<proteinExistence type="predicted"/>